<comment type="caution">
    <text evidence="2">The sequence shown here is derived from an EMBL/GenBank/DDBJ whole genome shotgun (WGS) entry which is preliminary data.</text>
</comment>
<gene>
    <name evidence="2" type="ORF">QU605_05755</name>
</gene>
<dbReference type="RefSeq" id="WP_289724323.1">
    <property type="nucleotide sequence ID" value="NZ_JAUDUY010000002.1"/>
</dbReference>
<protein>
    <submittedName>
        <fullName evidence="2">DUF192 domain-containing protein</fullName>
    </submittedName>
</protein>
<dbReference type="Pfam" id="PF02643">
    <property type="entry name" value="DUF192"/>
    <property type="match status" value="1"/>
</dbReference>
<dbReference type="EMBL" id="JAUDUY010000002">
    <property type="protein sequence ID" value="MDM9630963.1"/>
    <property type="molecule type" value="Genomic_DNA"/>
</dbReference>
<evidence type="ECO:0000313" key="3">
    <source>
        <dbReference type="Proteomes" id="UP001174839"/>
    </source>
</evidence>
<proteinExistence type="predicted"/>
<sequence length="167" mass="18749">MPLLKTQKFVVFGLILVVLSSTACKEDQRTLTDTTPIAFSKEGELEILKSDTDTVLAALDIELALTDYEIQTGLMYRKSMEANQGMLFVFQEEAPHSFYMKNTLISLDILFIDKDLRIVNIQKNTTPLSESGIPSSGPVQYVLEINAGLSDRWKLAAGDRIRYEKIP</sequence>
<reference evidence="2" key="1">
    <citation type="submission" date="2023-06" db="EMBL/GenBank/DDBJ databases">
        <title>Robiginitalea aurantiacus sp. nov. and Algoriphagus sediminis sp. nov., isolated from coastal sediment.</title>
        <authorList>
            <person name="Zhou Z.Y."/>
            <person name="An J."/>
            <person name="Jia Y.W."/>
            <person name="Du Z.J."/>
        </authorList>
    </citation>
    <scope>NUCLEOTIDE SEQUENCE</scope>
    <source>
        <strain evidence="2">M39</strain>
    </source>
</reference>
<feature type="signal peptide" evidence="1">
    <location>
        <begin position="1"/>
        <end position="23"/>
    </location>
</feature>
<dbReference type="PANTHER" id="PTHR37953">
    <property type="entry name" value="UPF0127 PROTEIN MJ1496"/>
    <property type="match status" value="1"/>
</dbReference>
<dbReference type="Proteomes" id="UP001174839">
    <property type="component" value="Unassembled WGS sequence"/>
</dbReference>
<name>A0ABT7WDG2_9FLAO</name>
<organism evidence="2 3">
    <name type="scientific">Robiginitalea aurantiaca</name>
    <dbReference type="NCBI Taxonomy" id="3056915"/>
    <lineage>
        <taxon>Bacteria</taxon>
        <taxon>Pseudomonadati</taxon>
        <taxon>Bacteroidota</taxon>
        <taxon>Flavobacteriia</taxon>
        <taxon>Flavobacteriales</taxon>
        <taxon>Flavobacteriaceae</taxon>
        <taxon>Robiginitalea</taxon>
    </lineage>
</organism>
<dbReference type="Gene3D" id="2.60.120.1140">
    <property type="entry name" value="Protein of unknown function DUF192"/>
    <property type="match status" value="1"/>
</dbReference>
<feature type="chain" id="PRO_5046705549" evidence="1">
    <location>
        <begin position="24"/>
        <end position="167"/>
    </location>
</feature>
<keyword evidence="3" id="KW-1185">Reference proteome</keyword>
<dbReference type="PANTHER" id="PTHR37953:SF1">
    <property type="entry name" value="UPF0127 PROTEIN MJ1496"/>
    <property type="match status" value="1"/>
</dbReference>
<dbReference type="InterPro" id="IPR038695">
    <property type="entry name" value="Saro_0823-like_sf"/>
</dbReference>
<dbReference type="PROSITE" id="PS51257">
    <property type="entry name" value="PROKAR_LIPOPROTEIN"/>
    <property type="match status" value="1"/>
</dbReference>
<keyword evidence="1" id="KW-0732">Signal</keyword>
<evidence type="ECO:0000313" key="2">
    <source>
        <dbReference type="EMBL" id="MDM9630963.1"/>
    </source>
</evidence>
<evidence type="ECO:0000256" key="1">
    <source>
        <dbReference type="SAM" id="SignalP"/>
    </source>
</evidence>
<accession>A0ABT7WDG2</accession>
<dbReference type="InterPro" id="IPR003795">
    <property type="entry name" value="DUF192"/>
</dbReference>